<dbReference type="EMBL" id="CABHOF010000037">
    <property type="protein sequence ID" value="VUX65477.1"/>
    <property type="molecule type" value="Genomic_DNA"/>
</dbReference>
<dbReference type="PROSITE" id="PS50853">
    <property type="entry name" value="FN3"/>
    <property type="match status" value="1"/>
</dbReference>
<organism evidence="4 5">
    <name type="scientific">Blautia wexlerae</name>
    <dbReference type="NCBI Taxonomy" id="418240"/>
    <lineage>
        <taxon>Bacteria</taxon>
        <taxon>Bacillati</taxon>
        <taxon>Bacillota</taxon>
        <taxon>Clostridia</taxon>
        <taxon>Lachnospirales</taxon>
        <taxon>Lachnospiraceae</taxon>
        <taxon>Blautia</taxon>
    </lineage>
</organism>
<dbReference type="Proteomes" id="UP000366766">
    <property type="component" value="Unassembled WGS sequence"/>
</dbReference>
<dbReference type="CDD" id="cd00063">
    <property type="entry name" value="FN3"/>
    <property type="match status" value="1"/>
</dbReference>
<sequence>MKNKKILALLLACTIMASGVPVYAADFSDGTAESVQDAESSLFGMEDSELTEDTMPAFADMEENADAAQITDGNSEEEDLTGDKTEDKGTEGLEYEYVPEIDGYRVKKGVNEKEIRIPEKYEGKEVLEIGEGAFAGCDQIERIRILDHHKNFKIKKDAFENCISLRKVSFFGGIKVESGAFRNCPKLYDFALINYYEGTEVSIADDAFDADSKVLVSADGGLPWKGSPEPFFNENGEDGWHEKEQGMDYWDYVKNNGPSQYEGTRVADFDNSVSKVRIRDNVKGIGRKAFYGSDRLEEVRLGKENYFIESKAFASCINLKKLFIPSATTVIEENAFENCPSLVIYTVKGSYAEKFAKKHQIPVRYSAENIQDEKIKLQVSRIKRKDDQSFTDEIRLKWNQPEMADGYLIQKKEAGGKYTTCFNIKNSDICTTTISLLTISSYYGKDISFRIRAYSTGVDGKKSYTPYSYAEVSFWPKQPEITSLTKKTDRKLTVRWKKTAHTDGYEVWRSENGKPFTCVKRITNGKTQNFTDTGLKKGVTYTYAIKSYRINSLKKKIYGDIFTQTKLKTIKYS</sequence>
<dbReference type="InterPro" id="IPR013783">
    <property type="entry name" value="Ig-like_fold"/>
</dbReference>
<dbReference type="InterPro" id="IPR036116">
    <property type="entry name" value="FN3_sf"/>
</dbReference>
<evidence type="ECO:0000313" key="4">
    <source>
        <dbReference type="EMBL" id="VUX65477.1"/>
    </source>
</evidence>
<proteinExistence type="predicted"/>
<evidence type="ECO:0000313" key="6">
    <source>
        <dbReference type="Proteomes" id="UP000477156"/>
    </source>
</evidence>
<dbReference type="InterPro" id="IPR026906">
    <property type="entry name" value="LRR_5"/>
</dbReference>
<dbReference type="Proteomes" id="UP000477156">
    <property type="component" value="Unassembled WGS sequence"/>
</dbReference>
<dbReference type="SUPFAM" id="SSF49265">
    <property type="entry name" value="Fibronectin type III"/>
    <property type="match status" value="1"/>
</dbReference>
<feature type="chain" id="PRO_5042377839" evidence="1">
    <location>
        <begin position="25"/>
        <end position="573"/>
    </location>
</feature>
<reference evidence="4 5" key="2">
    <citation type="submission" date="2019-07" db="EMBL/GenBank/DDBJ databases">
        <authorList>
            <person name="Chang H.-W."/>
            <person name="Raman A."/>
            <person name="Venkatesh S."/>
            <person name="Gehrig J."/>
        </authorList>
    </citation>
    <scope>NUCLEOTIDE SEQUENCE [LARGE SCALE GENOMIC DNA]</scope>
    <source>
        <strain evidence="4">Blautia_wexlerae_LFYP_14</strain>
    </source>
</reference>
<dbReference type="AlphaFoldDB" id="A0A564WT49"/>
<evidence type="ECO:0000313" key="5">
    <source>
        <dbReference type="Proteomes" id="UP000366766"/>
    </source>
</evidence>
<accession>A0A564WT49</accession>
<dbReference type="PANTHER" id="PTHR45661:SF3">
    <property type="entry name" value="IG-LIKE DOMAIN-CONTAINING PROTEIN"/>
    <property type="match status" value="1"/>
</dbReference>
<dbReference type="Gene3D" id="3.80.10.10">
    <property type="entry name" value="Ribonuclease Inhibitor"/>
    <property type="match status" value="2"/>
</dbReference>
<keyword evidence="1" id="KW-0732">Signal</keyword>
<feature type="domain" description="Fibronectin type-III" evidence="2">
    <location>
        <begin position="475"/>
        <end position="568"/>
    </location>
</feature>
<evidence type="ECO:0000259" key="2">
    <source>
        <dbReference type="PROSITE" id="PS50853"/>
    </source>
</evidence>
<reference evidence="3 6" key="1">
    <citation type="journal article" date="2019" name="Nat. Med.">
        <title>A library of human gut bacterial isolates paired with longitudinal multiomics data enables mechanistic microbiome research.</title>
        <authorList>
            <person name="Poyet M."/>
            <person name="Groussin M."/>
            <person name="Gibbons S.M."/>
            <person name="Avila-Pacheco J."/>
            <person name="Jiang X."/>
            <person name="Kearney S.M."/>
            <person name="Perrotta A.R."/>
            <person name="Berdy B."/>
            <person name="Zhao S."/>
            <person name="Lieberman T.D."/>
            <person name="Swanson P.K."/>
            <person name="Smith M."/>
            <person name="Roesemann S."/>
            <person name="Alexander J.E."/>
            <person name="Rich S.A."/>
            <person name="Livny J."/>
            <person name="Vlamakis H."/>
            <person name="Clish C."/>
            <person name="Bullock K."/>
            <person name="Deik A."/>
            <person name="Scott J."/>
            <person name="Pierce K.A."/>
            <person name="Xavier R.J."/>
            <person name="Alm E.J."/>
        </authorList>
    </citation>
    <scope>NUCLEOTIDE SEQUENCE [LARGE SCALE GENOMIC DNA]</scope>
    <source>
        <strain evidence="3 6">BIOML-A12</strain>
    </source>
</reference>
<dbReference type="Pfam" id="PF13306">
    <property type="entry name" value="LRR_5"/>
    <property type="match status" value="2"/>
</dbReference>
<keyword evidence="5" id="KW-1185">Reference proteome</keyword>
<dbReference type="EMBL" id="WWVF01000009">
    <property type="protein sequence ID" value="MZS88748.1"/>
    <property type="molecule type" value="Genomic_DNA"/>
</dbReference>
<gene>
    <name evidence="4" type="ORF">BWLFYP14_02068</name>
    <name evidence="3" type="ORF">GT712_06605</name>
</gene>
<dbReference type="InterPro" id="IPR003961">
    <property type="entry name" value="FN3_dom"/>
</dbReference>
<dbReference type="RefSeq" id="WP_008706611.1">
    <property type="nucleotide sequence ID" value="NZ_CABHOF010000037.1"/>
</dbReference>
<evidence type="ECO:0000313" key="3">
    <source>
        <dbReference type="EMBL" id="MZS88748.1"/>
    </source>
</evidence>
<protein>
    <submittedName>
        <fullName evidence="4">Fibronectin type III domain protein</fullName>
    </submittedName>
    <submittedName>
        <fullName evidence="3">Leucine-rich repeat protein</fullName>
    </submittedName>
</protein>
<dbReference type="InterPro" id="IPR053139">
    <property type="entry name" value="Surface_bspA-like"/>
</dbReference>
<name>A0A564WT49_9FIRM</name>
<feature type="signal peptide" evidence="1">
    <location>
        <begin position="1"/>
        <end position="24"/>
    </location>
</feature>
<dbReference type="InterPro" id="IPR032675">
    <property type="entry name" value="LRR_dom_sf"/>
</dbReference>
<dbReference type="Gene3D" id="2.60.40.10">
    <property type="entry name" value="Immunoglobulins"/>
    <property type="match status" value="2"/>
</dbReference>
<dbReference type="PANTHER" id="PTHR45661">
    <property type="entry name" value="SURFACE ANTIGEN"/>
    <property type="match status" value="1"/>
</dbReference>
<evidence type="ECO:0000256" key="1">
    <source>
        <dbReference type="SAM" id="SignalP"/>
    </source>
</evidence>
<dbReference type="SUPFAM" id="SSF52058">
    <property type="entry name" value="L domain-like"/>
    <property type="match status" value="1"/>
</dbReference>